<gene>
    <name evidence="9" type="ORF">NLF92_03355</name>
</gene>
<evidence type="ECO:0000256" key="2">
    <source>
        <dbReference type="ARBA" id="ARBA00022723"/>
    </source>
</evidence>
<name>A0AA41X0A5_9ALTE</name>
<dbReference type="GO" id="GO:0046872">
    <property type="term" value="F:metal ion binding"/>
    <property type="evidence" value="ECO:0007669"/>
    <property type="project" value="UniProtKB-KW"/>
</dbReference>
<dbReference type="InterPro" id="IPR055438">
    <property type="entry name" value="AstE_AspA_cat"/>
</dbReference>
<feature type="domain" description="Succinylglutamate desuccinylase/Aspartoacylase catalytic" evidence="8">
    <location>
        <begin position="5"/>
        <end position="192"/>
    </location>
</feature>
<organism evidence="9 10">
    <name type="scientific">Opacimonas viscosa</name>
    <dbReference type="NCBI Taxonomy" id="2961944"/>
    <lineage>
        <taxon>Bacteria</taxon>
        <taxon>Pseudomonadati</taxon>
        <taxon>Pseudomonadota</taxon>
        <taxon>Gammaproteobacteria</taxon>
        <taxon>Alteromonadales</taxon>
        <taxon>Alteromonadaceae</taxon>
        <taxon>Opacimonas</taxon>
    </lineage>
</organism>
<feature type="binding site" evidence="6">
    <location>
        <position position="105"/>
    </location>
    <ligand>
        <name>Zn(2+)</name>
        <dbReference type="ChEBI" id="CHEBI:29105"/>
    </ligand>
</feature>
<dbReference type="Pfam" id="PF24827">
    <property type="entry name" value="AstE_AspA_cat"/>
    <property type="match status" value="1"/>
</dbReference>
<dbReference type="PIRSF" id="PIRSF018001">
    <property type="entry name" value="Aspartoacylase"/>
    <property type="match status" value="1"/>
</dbReference>
<dbReference type="Proteomes" id="UP001165413">
    <property type="component" value="Unassembled WGS sequence"/>
</dbReference>
<dbReference type="InterPro" id="IPR016708">
    <property type="entry name" value="Aspartoacylase"/>
</dbReference>
<dbReference type="GO" id="GO:0016788">
    <property type="term" value="F:hydrolase activity, acting on ester bonds"/>
    <property type="evidence" value="ECO:0007669"/>
    <property type="project" value="InterPro"/>
</dbReference>
<feature type="binding site" evidence="6">
    <location>
        <position position="14"/>
    </location>
    <ligand>
        <name>Zn(2+)</name>
        <dbReference type="ChEBI" id="CHEBI:29105"/>
    </ligand>
</feature>
<comment type="similarity">
    <text evidence="1">Belongs to the AspA/AstE family. Aspartoacylase subfamily.</text>
</comment>
<keyword evidence="10" id="KW-1185">Reference proteome</keyword>
<feature type="binding site" evidence="6">
    <location>
        <position position="17"/>
    </location>
    <ligand>
        <name>Zn(2+)</name>
        <dbReference type="ChEBI" id="CHEBI:29105"/>
    </ligand>
</feature>
<evidence type="ECO:0000256" key="5">
    <source>
        <dbReference type="PIRSR" id="PIRSR018001-1"/>
    </source>
</evidence>
<dbReference type="NCBIfam" id="NF002601">
    <property type="entry name" value="PRK02259.1"/>
    <property type="match status" value="1"/>
</dbReference>
<dbReference type="EMBL" id="JANATA010000003">
    <property type="protein sequence ID" value="MCP3427981.1"/>
    <property type="molecule type" value="Genomic_DNA"/>
</dbReference>
<sequence length="290" mass="32619">MPEVQSIAIVGGTHGNELTGIQLVRHLQNFPITYYDDIVLSFILANAEAIAANVRFIDVDLNRQFHLDNLKSSNSMLYELNLAKILNQKIGPKQAPLTDLVIDIHNTTSAMGPTLIVLEDSDFYREMARYLKQHMPEANILLEDEVPYQEHPYLCTVGKRGIMLEIGAQPQGVSRADIFAQCQNMLQIILAYVDLYNKQAIPTSQPVDTYRFGEVVLFPMDEEDQIIGLVHPNLLDGDFKPVAVGEPIFAMFDGSELLLQGDKTIYPHFVNEAAYKQSNVAFSTADKFEW</sequence>
<comment type="caution">
    <text evidence="9">The sequence shown here is derived from an EMBL/GenBank/DDBJ whole genome shotgun (WGS) entry which is preliminary data.</text>
</comment>
<evidence type="ECO:0000256" key="3">
    <source>
        <dbReference type="ARBA" id="ARBA00022801"/>
    </source>
</evidence>
<dbReference type="InterPro" id="IPR007036">
    <property type="entry name" value="Aste_AspA_hybrid_dom"/>
</dbReference>
<dbReference type="GO" id="GO:0005829">
    <property type="term" value="C:cytosol"/>
    <property type="evidence" value="ECO:0007669"/>
    <property type="project" value="TreeGrafter"/>
</dbReference>
<dbReference type="PANTHER" id="PTHR15162:SF7">
    <property type="entry name" value="SUCCINYLGLUTAMATE DESUCCINYLASE"/>
    <property type="match status" value="1"/>
</dbReference>
<evidence type="ECO:0000259" key="8">
    <source>
        <dbReference type="Pfam" id="PF24827"/>
    </source>
</evidence>
<protein>
    <submittedName>
        <fullName evidence="9">Aspartoacylase</fullName>
        <ecNumber evidence="9">3.5.1.15</ecNumber>
    </submittedName>
</protein>
<dbReference type="Pfam" id="PF04952">
    <property type="entry name" value="AstE_AspA_hybrid"/>
    <property type="match status" value="1"/>
</dbReference>
<evidence type="ECO:0000256" key="4">
    <source>
        <dbReference type="ARBA" id="ARBA00022833"/>
    </source>
</evidence>
<reference evidence="9" key="1">
    <citation type="submission" date="2022-07" db="EMBL/GenBank/DDBJ databases">
        <title>Characterization of the Novel Bacterium Alteromonas immobilis LMIT006 and Alteromonas gregis LMIT007.</title>
        <authorList>
            <person name="Lin X."/>
        </authorList>
    </citation>
    <scope>NUCLEOTIDE SEQUENCE</scope>
    <source>
        <strain evidence="9">LMIT007</strain>
    </source>
</reference>
<proteinExistence type="inferred from homology"/>
<dbReference type="InterPro" id="IPR050178">
    <property type="entry name" value="AspA/AstE_fam"/>
</dbReference>
<dbReference type="HAMAP" id="MF_00704">
    <property type="entry name" value="Aspartoacylase"/>
    <property type="match status" value="1"/>
</dbReference>
<dbReference type="PANTHER" id="PTHR15162">
    <property type="entry name" value="ASPARTOACYLASE"/>
    <property type="match status" value="1"/>
</dbReference>
<evidence type="ECO:0000256" key="1">
    <source>
        <dbReference type="ARBA" id="ARBA00006173"/>
    </source>
</evidence>
<dbReference type="Gene3D" id="2.20.25.160">
    <property type="match status" value="1"/>
</dbReference>
<dbReference type="GO" id="GO:0019807">
    <property type="term" value="F:aspartoacylase activity"/>
    <property type="evidence" value="ECO:0007669"/>
    <property type="project" value="UniProtKB-EC"/>
</dbReference>
<keyword evidence="4 6" id="KW-0862">Zinc</keyword>
<dbReference type="SUPFAM" id="SSF53187">
    <property type="entry name" value="Zn-dependent exopeptidases"/>
    <property type="match status" value="1"/>
</dbReference>
<feature type="domain" description="AstE/AspA barrel-sandwich hybrid" evidence="7">
    <location>
        <begin position="206"/>
        <end position="286"/>
    </location>
</feature>
<evidence type="ECO:0000259" key="7">
    <source>
        <dbReference type="Pfam" id="PF04952"/>
    </source>
</evidence>
<dbReference type="EC" id="3.5.1.15" evidence="9"/>
<evidence type="ECO:0000313" key="10">
    <source>
        <dbReference type="Proteomes" id="UP001165413"/>
    </source>
</evidence>
<keyword evidence="2 6" id="KW-0479">Metal-binding</keyword>
<dbReference type="AlphaFoldDB" id="A0AA41X0A5"/>
<accession>A0AA41X0A5</accession>
<comment type="cofactor">
    <cofactor evidence="6">
        <name>Zn(2+)</name>
        <dbReference type="ChEBI" id="CHEBI:29105"/>
    </cofactor>
    <text evidence="6">Binds 1 zinc ion per subunit.</text>
</comment>
<feature type="active site" description="Proton donor/acceptor" evidence="5">
    <location>
        <position position="165"/>
    </location>
</feature>
<dbReference type="RefSeq" id="WP_254098872.1">
    <property type="nucleotide sequence ID" value="NZ_JANATA010000003.1"/>
</dbReference>
<dbReference type="Gene3D" id="3.40.630.10">
    <property type="entry name" value="Zn peptidases"/>
    <property type="match status" value="1"/>
</dbReference>
<keyword evidence="3 9" id="KW-0378">Hydrolase</keyword>
<evidence type="ECO:0000313" key="9">
    <source>
        <dbReference type="EMBL" id="MCP3427981.1"/>
    </source>
</evidence>
<evidence type="ECO:0000256" key="6">
    <source>
        <dbReference type="PIRSR" id="PIRSR018001-3"/>
    </source>
</evidence>